<accession>A0A9P5NDS0</accession>
<dbReference type="GO" id="GO:0007188">
    <property type="term" value="P:adenylate cyclase-modulating G protein-coupled receptor signaling pathway"/>
    <property type="evidence" value="ECO:0007669"/>
    <property type="project" value="TreeGrafter"/>
</dbReference>
<dbReference type="GO" id="GO:0005737">
    <property type="term" value="C:cytoplasm"/>
    <property type="evidence" value="ECO:0007669"/>
    <property type="project" value="TreeGrafter"/>
</dbReference>
<dbReference type="PANTHER" id="PTHR10218:SF360">
    <property type="entry name" value="GUANINE NUCLEOTIDE-BINDING PROTEIN SUBUNIT ALPHA HOMOLOG"/>
    <property type="match status" value="1"/>
</dbReference>
<dbReference type="InterPro" id="IPR001019">
    <property type="entry name" value="Gprotein_alpha_su"/>
</dbReference>
<keyword evidence="6" id="KW-0460">Magnesium</keyword>
<dbReference type="PANTHER" id="PTHR10218">
    <property type="entry name" value="GTP-BINDING PROTEIN ALPHA SUBUNIT"/>
    <property type="match status" value="1"/>
</dbReference>
<dbReference type="Pfam" id="PF00503">
    <property type="entry name" value="G-alpha"/>
    <property type="match status" value="1"/>
</dbReference>
<dbReference type="OrthoDB" id="5817230at2759"/>
<dbReference type="GO" id="GO:0001664">
    <property type="term" value="F:G protein-coupled receptor binding"/>
    <property type="evidence" value="ECO:0007669"/>
    <property type="project" value="TreeGrafter"/>
</dbReference>
<keyword evidence="3 5" id="KW-0342">GTP-binding</keyword>
<dbReference type="GO" id="GO:0031683">
    <property type="term" value="F:G-protein beta/gamma-subunit complex binding"/>
    <property type="evidence" value="ECO:0007669"/>
    <property type="project" value="InterPro"/>
</dbReference>
<dbReference type="InterPro" id="IPR027417">
    <property type="entry name" value="P-loop_NTPase"/>
</dbReference>
<dbReference type="GO" id="GO:0005525">
    <property type="term" value="F:GTP binding"/>
    <property type="evidence" value="ECO:0007669"/>
    <property type="project" value="UniProtKB-KW"/>
</dbReference>
<keyword evidence="1 6" id="KW-0479">Metal-binding</keyword>
<dbReference type="InterPro" id="IPR011025">
    <property type="entry name" value="GproteinA_insert"/>
</dbReference>
<dbReference type="PRINTS" id="PR00318">
    <property type="entry name" value="GPROTEINA"/>
</dbReference>
<keyword evidence="2 5" id="KW-0547">Nucleotide-binding</keyword>
<dbReference type="SMART" id="SM00275">
    <property type="entry name" value="G_alpha"/>
    <property type="match status" value="1"/>
</dbReference>
<keyword evidence="4" id="KW-0807">Transducer</keyword>
<dbReference type="Gene3D" id="1.10.400.10">
    <property type="entry name" value="GI Alpha 1, domain 2-like"/>
    <property type="match status" value="1"/>
</dbReference>
<dbReference type="GO" id="GO:0046872">
    <property type="term" value="F:metal ion binding"/>
    <property type="evidence" value="ECO:0007669"/>
    <property type="project" value="UniProtKB-KW"/>
</dbReference>
<dbReference type="SUPFAM" id="SSF47895">
    <property type="entry name" value="Transducin (alpha subunit), insertion domain"/>
    <property type="match status" value="1"/>
</dbReference>
<dbReference type="FunFam" id="3.40.50.300:FF:000692">
    <property type="entry name" value="Guanine nucleotide-binding protein subunit alpha"/>
    <property type="match status" value="1"/>
</dbReference>
<dbReference type="Gene3D" id="3.40.50.300">
    <property type="entry name" value="P-loop containing nucleotide triphosphate hydrolases"/>
    <property type="match status" value="2"/>
</dbReference>
<evidence type="ECO:0000256" key="4">
    <source>
        <dbReference type="ARBA" id="ARBA00023224"/>
    </source>
</evidence>
<evidence type="ECO:0000256" key="5">
    <source>
        <dbReference type="PIRSR" id="PIRSR601019-1"/>
    </source>
</evidence>
<evidence type="ECO:0000313" key="8">
    <source>
        <dbReference type="EMBL" id="KAF8881690.1"/>
    </source>
</evidence>
<evidence type="ECO:0000256" key="7">
    <source>
        <dbReference type="SAM" id="MobiDB-lite"/>
    </source>
</evidence>
<proteinExistence type="predicted"/>
<sequence length="469" mass="53582">MKAKEKGKLPSSPPANPYQVSKWSGATDSETEEEAQVRIQVMQEAANRSKGIDLMIQESKKELDRRRKGVKILLLGQSESGKSSVLKNFQLAFAPRYFENERPIWKTVIQLNIISSIKTILEALKEEYESAEGHLVTPVDSSSQSAQRFLRRMRLSLSPLFFIEANLVKLLAPECTDSRDLTVRAGNGWKALLRAQRNHNPSATGTSISRRRSQTTLGNENDPSSILVAQRDDILELWQSPEVREILKRRRPHIREHPGFFMDDLARIATPNYIPTDHDVIRARIRTMGVEESHFVLERAGPGMNTDFYITDVGGSRSQRASWAPFFDDVQAILFLAPLAFNQVLDEDRRVNRLEDSLYLWKDICSNKLLANANLILFFNKRDVLVSLLESGVQVKKYVTTYDLANDVATVTKYFRDRFRTYHKKYSPDSTRPFMCYETSAIDIKAMSVLLTGVREAILRQHLREGDML</sequence>
<reference evidence="8" key="1">
    <citation type="submission" date="2020-11" db="EMBL/GenBank/DDBJ databases">
        <authorList>
            <consortium name="DOE Joint Genome Institute"/>
            <person name="Ahrendt S."/>
            <person name="Riley R."/>
            <person name="Andreopoulos W."/>
            <person name="LaButti K."/>
            <person name="Pangilinan J."/>
            <person name="Ruiz-duenas F.J."/>
            <person name="Barrasa J.M."/>
            <person name="Sanchez-Garcia M."/>
            <person name="Camarero S."/>
            <person name="Miyauchi S."/>
            <person name="Serrano A."/>
            <person name="Linde D."/>
            <person name="Babiker R."/>
            <person name="Drula E."/>
            <person name="Ayuso-Fernandez I."/>
            <person name="Pacheco R."/>
            <person name="Padilla G."/>
            <person name="Ferreira P."/>
            <person name="Barriuso J."/>
            <person name="Kellner H."/>
            <person name="Castanera R."/>
            <person name="Alfaro M."/>
            <person name="Ramirez L."/>
            <person name="Pisabarro A.G."/>
            <person name="Kuo A."/>
            <person name="Tritt A."/>
            <person name="Lipzen A."/>
            <person name="He G."/>
            <person name="Yan M."/>
            <person name="Ng V."/>
            <person name="Cullen D."/>
            <person name="Martin F."/>
            <person name="Rosso M.-N."/>
            <person name="Henrissat B."/>
            <person name="Hibbett D."/>
            <person name="Martinez A.T."/>
            <person name="Grigoriev I.V."/>
        </authorList>
    </citation>
    <scope>NUCLEOTIDE SEQUENCE</scope>
    <source>
        <strain evidence="8">AH 44721</strain>
    </source>
</reference>
<organism evidence="8 9">
    <name type="scientific">Gymnopilus junonius</name>
    <name type="common">Spectacular rustgill mushroom</name>
    <name type="synonym">Gymnopilus spectabilis subsp. junonius</name>
    <dbReference type="NCBI Taxonomy" id="109634"/>
    <lineage>
        <taxon>Eukaryota</taxon>
        <taxon>Fungi</taxon>
        <taxon>Dikarya</taxon>
        <taxon>Basidiomycota</taxon>
        <taxon>Agaricomycotina</taxon>
        <taxon>Agaricomycetes</taxon>
        <taxon>Agaricomycetidae</taxon>
        <taxon>Agaricales</taxon>
        <taxon>Agaricineae</taxon>
        <taxon>Hymenogastraceae</taxon>
        <taxon>Gymnopilus</taxon>
    </lineage>
</organism>
<evidence type="ECO:0000256" key="2">
    <source>
        <dbReference type="ARBA" id="ARBA00022741"/>
    </source>
</evidence>
<feature type="region of interest" description="Disordered" evidence="7">
    <location>
        <begin position="196"/>
        <end position="223"/>
    </location>
</feature>
<feature type="binding site" evidence="5">
    <location>
        <position position="441"/>
    </location>
    <ligand>
        <name>GTP</name>
        <dbReference type="ChEBI" id="CHEBI:37565"/>
    </ligand>
</feature>
<evidence type="ECO:0000256" key="6">
    <source>
        <dbReference type="PIRSR" id="PIRSR601019-2"/>
    </source>
</evidence>
<feature type="binding site" evidence="6">
    <location>
        <position position="287"/>
    </location>
    <ligand>
        <name>Mg(2+)</name>
        <dbReference type="ChEBI" id="CHEBI:18420"/>
    </ligand>
</feature>
<feature type="compositionally biased region" description="Polar residues" evidence="7">
    <location>
        <begin position="198"/>
        <end position="223"/>
    </location>
</feature>
<dbReference type="EMBL" id="JADNYJ010000129">
    <property type="protein sequence ID" value="KAF8881690.1"/>
    <property type="molecule type" value="Genomic_DNA"/>
</dbReference>
<keyword evidence="9" id="KW-1185">Reference proteome</keyword>
<name>A0A9P5NDS0_GYMJU</name>
<dbReference type="Proteomes" id="UP000724874">
    <property type="component" value="Unassembled WGS sequence"/>
</dbReference>
<feature type="compositionally biased region" description="Polar residues" evidence="7">
    <location>
        <begin position="18"/>
        <end position="28"/>
    </location>
</feature>
<evidence type="ECO:0000313" key="9">
    <source>
        <dbReference type="Proteomes" id="UP000724874"/>
    </source>
</evidence>
<feature type="binding site" evidence="5">
    <location>
        <begin position="380"/>
        <end position="383"/>
    </location>
    <ligand>
        <name>GTP</name>
        <dbReference type="ChEBI" id="CHEBI:37565"/>
    </ligand>
</feature>
<gene>
    <name evidence="8" type="ORF">CPB84DRAFT_1791571</name>
</gene>
<dbReference type="GO" id="GO:0003924">
    <property type="term" value="F:GTPase activity"/>
    <property type="evidence" value="ECO:0007669"/>
    <property type="project" value="InterPro"/>
</dbReference>
<dbReference type="SUPFAM" id="SSF52540">
    <property type="entry name" value="P-loop containing nucleoside triphosphate hydrolases"/>
    <property type="match status" value="1"/>
</dbReference>
<comment type="caution">
    <text evidence="8">The sequence shown here is derived from an EMBL/GenBank/DDBJ whole genome shotgun (WGS) entry which is preliminary data.</text>
</comment>
<dbReference type="GO" id="GO:0005834">
    <property type="term" value="C:heterotrimeric G-protein complex"/>
    <property type="evidence" value="ECO:0007669"/>
    <property type="project" value="TreeGrafter"/>
</dbReference>
<evidence type="ECO:0000256" key="1">
    <source>
        <dbReference type="ARBA" id="ARBA00022723"/>
    </source>
</evidence>
<evidence type="ECO:0000256" key="3">
    <source>
        <dbReference type="ARBA" id="ARBA00023134"/>
    </source>
</evidence>
<feature type="region of interest" description="Disordered" evidence="7">
    <location>
        <begin position="1"/>
        <end position="35"/>
    </location>
</feature>
<dbReference type="PROSITE" id="PS51882">
    <property type="entry name" value="G_ALPHA"/>
    <property type="match status" value="1"/>
</dbReference>
<protein>
    <submittedName>
        <fullName evidence="8">Heterotrimeric GTP-binding alpha subunit</fullName>
    </submittedName>
</protein>
<dbReference type="AlphaFoldDB" id="A0A9P5NDS0"/>